<proteinExistence type="inferred from homology"/>
<dbReference type="RefSeq" id="WP_188534298.1">
    <property type="nucleotide sequence ID" value="NZ_BMEQ01000002.1"/>
</dbReference>
<comment type="caution">
    <text evidence="10">The sequence shown here is derived from an EMBL/GenBank/DDBJ whole genome shotgun (WGS) entry which is preliminary data.</text>
</comment>
<comment type="similarity">
    <text evidence="1">Belongs to the bacterial solute-binding protein 1 family.</text>
</comment>
<keyword evidence="4 8" id="KW-0479">Metal-binding</keyword>
<dbReference type="GO" id="GO:0006826">
    <property type="term" value="P:iron ion transport"/>
    <property type="evidence" value="ECO:0007669"/>
    <property type="project" value="UniProtKB-KW"/>
</dbReference>
<feature type="binding site" evidence="8">
    <location>
        <position position="239"/>
    </location>
    <ligand>
        <name>Fe cation</name>
        <dbReference type="ChEBI" id="CHEBI:24875"/>
    </ligand>
</feature>
<dbReference type="PROSITE" id="PS51257">
    <property type="entry name" value="PROKAR_LIPOPROTEIN"/>
    <property type="match status" value="1"/>
</dbReference>
<feature type="chain" id="PRO_5039555917" evidence="9">
    <location>
        <begin position="21"/>
        <end position="353"/>
    </location>
</feature>
<dbReference type="InterPro" id="IPR006061">
    <property type="entry name" value="SBP_1_CS"/>
</dbReference>
<evidence type="ECO:0000256" key="7">
    <source>
        <dbReference type="ARBA" id="ARBA00023065"/>
    </source>
</evidence>
<evidence type="ECO:0000256" key="9">
    <source>
        <dbReference type="SAM" id="SignalP"/>
    </source>
</evidence>
<dbReference type="CDD" id="cd13543">
    <property type="entry name" value="PBP2_Fbp"/>
    <property type="match status" value="1"/>
</dbReference>
<evidence type="ECO:0000313" key="11">
    <source>
        <dbReference type="Proteomes" id="UP000638848"/>
    </source>
</evidence>
<evidence type="ECO:0000256" key="3">
    <source>
        <dbReference type="ARBA" id="ARBA00022496"/>
    </source>
</evidence>
<feature type="binding site" evidence="8">
    <location>
        <position position="238"/>
    </location>
    <ligand>
        <name>Fe cation</name>
        <dbReference type="ChEBI" id="CHEBI:24875"/>
    </ligand>
</feature>
<evidence type="ECO:0000256" key="6">
    <source>
        <dbReference type="ARBA" id="ARBA00023004"/>
    </source>
</evidence>
<keyword evidence="2" id="KW-0813">Transport</keyword>
<dbReference type="Gene3D" id="3.40.190.10">
    <property type="entry name" value="Periplasmic binding protein-like II"/>
    <property type="match status" value="2"/>
</dbReference>
<evidence type="ECO:0000256" key="2">
    <source>
        <dbReference type="ARBA" id="ARBA00022448"/>
    </source>
</evidence>
<evidence type="ECO:0000256" key="8">
    <source>
        <dbReference type="PIRSR" id="PIRSR002825-1"/>
    </source>
</evidence>
<reference evidence="10" key="2">
    <citation type="submission" date="2020-09" db="EMBL/GenBank/DDBJ databases">
        <authorList>
            <person name="Sun Q."/>
            <person name="Zhou Y."/>
        </authorList>
    </citation>
    <scope>NUCLEOTIDE SEQUENCE</scope>
    <source>
        <strain evidence="10">CGMCC 1.12187</strain>
    </source>
</reference>
<dbReference type="SUPFAM" id="SSF53850">
    <property type="entry name" value="Periplasmic binding protein-like II"/>
    <property type="match status" value="1"/>
</dbReference>
<dbReference type="Proteomes" id="UP000638848">
    <property type="component" value="Unassembled WGS sequence"/>
</dbReference>
<dbReference type="PANTHER" id="PTHR30006:SF15">
    <property type="entry name" value="IRON-UTILIZATION PERIPLASMIC PROTEIN"/>
    <property type="match status" value="1"/>
</dbReference>
<evidence type="ECO:0000256" key="1">
    <source>
        <dbReference type="ARBA" id="ARBA00008520"/>
    </source>
</evidence>
<dbReference type="PIRSF" id="PIRSF002825">
    <property type="entry name" value="CfbpA"/>
    <property type="match status" value="1"/>
</dbReference>
<dbReference type="EMBL" id="BMEQ01000002">
    <property type="protein sequence ID" value="GGG46009.1"/>
    <property type="molecule type" value="Genomic_DNA"/>
</dbReference>
<accession>A0A917GH33</accession>
<reference evidence="10" key="1">
    <citation type="journal article" date="2014" name="Int. J. Syst. Evol. Microbiol.">
        <title>Complete genome sequence of Corynebacterium casei LMG S-19264T (=DSM 44701T), isolated from a smear-ripened cheese.</title>
        <authorList>
            <consortium name="US DOE Joint Genome Institute (JGI-PGF)"/>
            <person name="Walter F."/>
            <person name="Albersmeier A."/>
            <person name="Kalinowski J."/>
            <person name="Ruckert C."/>
        </authorList>
    </citation>
    <scope>NUCLEOTIDE SEQUENCE</scope>
    <source>
        <strain evidence="10">CGMCC 1.12187</strain>
    </source>
</reference>
<evidence type="ECO:0000256" key="4">
    <source>
        <dbReference type="ARBA" id="ARBA00022723"/>
    </source>
</evidence>
<dbReference type="GO" id="GO:0055085">
    <property type="term" value="P:transmembrane transport"/>
    <property type="evidence" value="ECO:0007669"/>
    <property type="project" value="InterPro"/>
</dbReference>
<sequence>MRTTRRLARTAGLLTTSLLALGLAACGSSEEQPEGTVGTPAGEQELVIYSGRDEGLVQPLIDRFSEETGVGVEVRYGGTSEMAAQLLEEGANSPADVFLAQDAGALSAVSNEGMLQPLPAETVAKVAETYRAQDDTWVGVTGRSRVLVYNKDSVPEAELPTSVFELTEPEWKGRVGIAPTNASFQAFVTAMRVEHGDDRTRQWLEDLAANEPQIRERNGMIVSDVDSGAIDVGLVNHYYVYEKAQEDGVPVEDLNAALHFFPGGDTGALVNVSGVGLVNEQEDGDGQAFVDFVLSQESQEYFRDETHEYPMAEGVEPPEGLPALDTLEVPDVDLNDLDDLQTTVTMISEAGLS</sequence>
<keyword evidence="11" id="KW-1185">Reference proteome</keyword>
<gene>
    <name evidence="10" type="ORF">GCM10011374_05410</name>
</gene>
<dbReference type="PANTHER" id="PTHR30006">
    <property type="entry name" value="THIAMINE-BINDING PERIPLASMIC PROTEIN-RELATED"/>
    <property type="match status" value="1"/>
</dbReference>
<name>A0A917GH33_9MICC</name>
<evidence type="ECO:0000313" key="10">
    <source>
        <dbReference type="EMBL" id="GGG46009.1"/>
    </source>
</evidence>
<dbReference type="AlphaFoldDB" id="A0A917GH33"/>
<keyword evidence="7" id="KW-0406">Ion transport</keyword>
<dbReference type="GO" id="GO:0046872">
    <property type="term" value="F:metal ion binding"/>
    <property type="evidence" value="ECO:0007669"/>
    <property type="project" value="UniProtKB-KW"/>
</dbReference>
<keyword evidence="3" id="KW-0410">Iron transport</keyword>
<dbReference type="PROSITE" id="PS01037">
    <property type="entry name" value="SBP_BACTERIAL_1"/>
    <property type="match status" value="1"/>
</dbReference>
<organism evidence="10 11">
    <name type="scientific">Kocuria dechangensis</name>
    <dbReference type="NCBI Taxonomy" id="1176249"/>
    <lineage>
        <taxon>Bacteria</taxon>
        <taxon>Bacillati</taxon>
        <taxon>Actinomycetota</taxon>
        <taxon>Actinomycetes</taxon>
        <taxon>Micrococcales</taxon>
        <taxon>Micrococcaceae</taxon>
        <taxon>Kocuria</taxon>
    </lineage>
</organism>
<protein>
    <submittedName>
        <fullName evidence="10">Iron ABC transporter substrate-binding protein</fullName>
    </submittedName>
</protein>
<keyword evidence="5 9" id="KW-0732">Signal</keyword>
<dbReference type="GO" id="GO:0030288">
    <property type="term" value="C:outer membrane-bounded periplasmic space"/>
    <property type="evidence" value="ECO:0007669"/>
    <property type="project" value="TreeGrafter"/>
</dbReference>
<feature type="signal peptide" evidence="9">
    <location>
        <begin position="1"/>
        <end position="20"/>
    </location>
</feature>
<evidence type="ECO:0000256" key="5">
    <source>
        <dbReference type="ARBA" id="ARBA00022729"/>
    </source>
</evidence>
<keyword evidence="6 8" id="KW-0408">Iron</keyword>
<dbReference type="Pfam" id="PF13343">
    <property type="entry name" value="SBP_bac_6"/>
    <property type="match status" value="1"/>
</dbReference>
<dbReference type="InterPro" id="IPR026045">
    <property type="entry name" value="Ferric-bd"/>
</dbReference>